<evidence type="ECO:0000313" key="1">
    <source>
        <dbReference type="EMBL" id="KAI6083461.1"/>
    </source>
</evidence>
<organism evidence="1 2">
    <name type="scientific">Hypoxylon rubiginosum</name>
    <dbReference type="NCBI Taxonomy" id="110542"/>
    <lineage>
        <taxon>Eukaryota</taxon>
        <taxon>Fungi</taxon>
        <taxon>Dikarya</taxon>
        <taxon>Ascomycota</taxon>
        <taxon>Pezizomycotina</taxon>
        <taxon>Sordariomycetes</taxon>
        <taxon>Xylariomycetidae</taxon>
        <taxon>Xylariales</taxon>
        <taxon>Hypoxylaceae</taxon>
        <taxon>Hypoxylon</taxon>
    </lineage>
</organism>
<gene>
    <name evidence="1" type="ORF">F4821DRAFT_244928</name>
</gene>
<accession>A0ACC0CSI7</accession>
<protein>
    <submittedName>
        <fullName evidence="1">MFS general substrate transporter</fullName>
    </submittedName>
</protein>
<evidence type="ECO:0000313" key="2">
    <source>
        <dbReference type="Proteomes" id="UP001497680"/>
    </source>
</evidence>
<name>A0ACC0CSI7_9PEZI</name>
<keyword evidence="2" id="KW-1185">Reference proteome</keyword>
<sequence>MASKSTPPASVDMDSSSSPPKTPFEDTTIAKPENSKNAPKTDITDDIDPANEVQGTKLILIHLSVCLCTFLVGLDFNLIATAVPIITSEFNSTRDIGWYGAAFMVALCASQPLTGKTYTLFPKKLTYLLYVLLFEVGSLVCALAPSSKALIGGRVIAGLGASGLFAGGFAITTTIIPLHKRAVYTGTLGSTFAIASIVGPIIGGAFAQHVTWRWCFYINLPIGGAAAIAFFFLVHLRPAETEKQALVAKLKSLDAVGFALFGGSITMLLLALQWGGVEYAWSSSVIIGQFVGFGVTMLLFVAWVIYRGESALIPPRLFTVNRNPALLCAASFFVNGPFQVIIYWLPIWFQGVLGSSPTSSGVNFFPTVISDVLASFIGAALVTQLGWWNPFLLFGEAIVCIGGGLLTTIYPDISGSHWIGYQILGGVGYSLVSNLSHLAMQASLPQDLVPLGSSTLLTLISTSCAIFLAIGQTIFQGRLQTNMVGVVSNDVVQEIINSGVTNVRSLVDESQLPTLIQQYSLSVTQVFYLPAVAPAISFFILLGCKWISTKSKQSPNTEAAVENEKNDPEKGTAS</sequence>
<proteinExistence type="predicted"/>
<dbReference type="Proteomes" id="UP001497680">
    <property type="component" value="Unassembled WGS sequence"/>
</dbReference>
<comment type="caution">
    <text evidence="1">The sequence shown here is derived from an EMBL/GenBank/DDBJ whole genome shotgun (WGS) entry which is preliminary data.</text>
</comment>
<dbReference type="EMBL" id="MU394352">
    <property type="protein sequence ID" value="KAI6083461.1"/>
    <property type="molecule type" value="Genomic_DNA"/>
</dbReference>
<reference evidence="1 2" key="1">
    <citation type="journal article" date="2022" name="New Phytol.">
        <title>Ecological generalism drives hyperdiversity of secondary metabolite gene clusters in xylarialean endophytes.</title>
        <authorList>
            <person name="Franco M.E.E."/>
            <person name="Wisecaver J.H."/>
            <person name="Arnold A.E."/>
            <person name="Ju Y.M."/>
            <person name="Slot J.C."/>
            <person name="Ahrendt S."/>
            <person name="Moore L.P."/>
            <person name="Eastman K.E."/>
            <person name="Scott K."/>
            <person name="Konkel Z."/>
            <person name="Mondo S.J."/>
            <person name="Kuo A."/>
            <person name="Hayes R.D."/>
            <person name="Haridas S."/>
            <person name="Andreopoulos B."/>
            <person name="Riley R."/>
            <person name="LaButti K."/>
            <person name="Pangilinan J."/>
            <person name="Lipzen A."/>
            <person name="Amirebrahimi M."/>
            <person name="Yan J."/>
            <person name="Adam C."/>
            <person name="Keymanesh K."/>
            <person name="Ng V."/>
            <person name="Louie K."/>
            <person name="Northen T."/>
            <person name="Drula E."/>
            <person name="Henrissat B."/>
            <person name="Hsieh H.M."/>
            <person name="Youens-Clark K."/>
            <person name="Lutzoni F."/>
            <person name="Miadlikowska J."/>
            <person name="Eastwood D.C."/>
            <person name="Hamelin R.C."/>
            <person name="Grigoriev I.V."/>
            <person name="U'Ren J.M."/>
        </authorList>
    </citation>
    <scope>NUCLEOTIDE SEQUENCE [LARGE SCALE GENOMIC DNA]</scope>
    <source>
        <strain evidence="1 2">ER1909</strain>
    </source>
</reference>